<dbReference type="AlphaFoldDB" id="A0A822Z0Q2"/>
<evidence type="ECO:0000313" key="2">
    <source>
        <dbReference type="EMBL" id="DAD38347.1"/>
    </source>
</evidence>
<feature type="region of interest" description="Disordered" evidence="1">
    <location>
        <begin position="1"/>
        <end position="22"/>
    </location>
</feature>
<reference evidence="2 3" key="1">
    <citation type="journal article" date="2020" name="Mol. Biol. Evol.">
        <title>Distinct Expression and Methylation Patterns for Genes with Different Fates following a Single Whole-Genome Duplication in Flowering Plants.</title>
        <authorList>
            <person name="Shi T."/>
            <person name="Rahmani R.S."/>
            <person name="Gugger P.F."/>
            <person name="Wang M."/>
            <person name="Li H."/>
            <person name="Zhang Y."/>
            <person name="Li Z."/>
            <person name="Wang Q."/>
            <person name="Van de Peer Y."/>
            <person name="Marchal K."/>
            <person name="Chen J."/>
        </authorList>
    </citation>
    <scope>NUCLEOTIDE SEQUENCE [LARGE SCALE GENOMIC DNA]</scope>
    <source>
        <tissue evidence="2">Leaf</tissue>
    </source>
</reference>
<dbReference type="Proteomes" id="UP000607653">
    <property type="component" value="Unassembled WGS sequence"/>
</dbReference>
<accession>A0A822Z0Q2</accession>
<evidence type="ECO:0000313" key="3">
    <source>
        <dbReference type="Proteomes" id="UP000607653"/>
    </source>
</evidence>
<comment type="caution">
    <text evidence="2">The sequence shown here is derived from an EMBL/GenBank/DDBJ whole genome shotgun (WGS) entry which is preliminary data.</text>
</comment>
<dbReference type="EMBL" id="DUZY01000004">
    <property type="protein sequence ID" value="DAD38347.1"/>
    <property type="molecule type" value="Genomic_DNA"/>
</dbReference>
<sequence>MIHPHNHSQNDHVWSSSKSSLSSKKNKIRNLFFRFCNLFFSWVISEWLCGN</sequence>
<gene>
    <name evidence="2" type="ORF">HUJ06_008988</name>
</gene>
<name>A0A822Z0Q2_NELNU</name>
<organism evidence="2 3">
    <name type="scientific">Nelumbo nucifera</name>
    <name type="common">Sacred lotus</name>
    <dbReference type="NCBI Taxonomy" id="4432"/>
    <lineage>
        <taxon>Eukaryota</taxon>
        <taxon>Viridiplantae</taxon>
        <taxon>Streptophyta</taxon>
        <taxon>Embryophyta</taxon>
        <taxon>Tracheophyta</taxon>
        <taxon>Spermatophyta</taxon>
        <taxon>Magnoliopsida</taxon>
        <taxon>Proteales</taxon>
        <taxon>Nelumbonaceae</taxon>
        <taxon>Nelumbo</taxon>
    </lineage>
</organism>
<keyword evidence="3" id="KW-1185">Reference proteome</keyword>
<proteinExistence type="predicted"/>
<evidence type="ECO:0000256" key="1">
    <source>
        <dbReference type="SAM" id="MobiDB-lite"/>
    </source>
</evidence>
<protein>
    <submittedName>
        <fullName evidence="2">Uncharacterized protein</fullName>
    </submittedName>
</protein>